<evidence type="ECO:0000256" key="1">
    <source>
        <dbReference type="SAM" id="MobiDB-lite"/>
    </source>
</evidence>
<accession>A0A9I9DNT7</accession>
<name>A0A9I9DNT7_CUCME</name>
<dbReference type="AlphaFoldDB" id="A0A9I9DNT7"/>
<sequence length="128" mass="14791">MNNFITTQYPTSVDSIFQSIVHPYSICEKEDIQEKANLQIYGLPYQMQSLRQQKLRIKKTGENAWLRERMLGMNNNVLTKGAILDDQKNFQGENSSTSRSKTKESTNTSETSQNQEVWKVQTTEIPLQ</sequence>
<evidence type="ECO:0000313" key="2">
    <source>
        <dbReference type="EnsemblPlants" id="MELO3C021230.2.1"/>
    </source>
</evidence>
<feature type="compositionally biased region" description="Low complexity" evidence="1">
    <location>
        <begin position="93"/>
        <end position="116"/>
    </location>
</feature>
<organism evidence="2">
    <name type="scientific">Cucumis melo</name>
    <name type="common">Muskmelon</name>
    <dbReference type="NCBI Taxonomy" id="3656"/>
    <lineage>
        <taxon>Eukaryota</taxon>
        <taxon>Viridiplantae</taxon>
        <taxon>Streptophyta</taxon>
        <taxon>Embryophyta</taxon>
        <taxon>Tracheophyta</taxon>
        <taxon>Spermatophyta</taxon>
        <taxon>Magnoliopsida</taxon>
        <taxon>eudicotyledons</taxon>
        <taxon>Gunneridae</taxon>
        <taxon>Pentapetalae</taxon>
        <taxon>rosids</taxon>
        <taxon>fabids</taxon>
        <taxon>Cucurbitales</taxon>
        <taxon>Cucurbitaceae</taxon>
        <taxon>Benincaseae</taxon>
        <taxon>Cucumis</taxon>
    </lineage>
</organism>
<feature type="region of interest" description="Disordered" evidence="1">
    <location>
        <begin position="83"/>
        <end position="128"/>
    </location>
</feature>
<reference evidence="2" key="1">
    <citation type="submission" date="2023-03" db="UniProtKB">
        <authorList>
            <consortium name="EnsemblPlants"/>
        </authorList>
    </citation>
    <scope>IDENTIFICATION</scope>
</reference>
<proteinExistence type="predicted"/>
<dbReference type="Gramene" id="MELO3C021230.2.1">
    <property type="protein sequence ID" value="MELO3C021230.2.1"/>
    <property type="gene ID" value="MELO3C021230.2"/>
</dbReference>
<dbReference type="EnsemblPlants" id="MELO3C021230.2.1">
    <property type="protein sequence ID" value="MELO3C021230.2.1"/>
    <property type="gene ID" value="MELO3C021230.2"/>
</dbReference>
<protein>
    <submittedName>
        <fullName evidence="2">Uncharacterized protein</fullName>
    </submittedName>
</protein>